<name>A0ABQ9JWK8_9CUCU</name>
<comment type="caution">
    <text evidence="1">The sequence shown here is derived from an EMBL/GenBank/DDBJ whole genome shotgun (WGS) entry which is preliminary data.</text>
</comment>
<gene>
    <name evidence="1" type="ORF">NQ317_013513</name>
</gene>
<organism evidence="1 2">
    <name type="scientific">Molorchus minor</name>
    <dbReference type="NCBI Taxonomy" id="1323400"/>
    <lineage>
        <taxon>Eukaryota</taxon>
        <taxon>Metazoa</taxon>
        <taxon>Ecdysozoa</taxon>
        <taxon>Arthropoda</taxon>
        <taxon>Hexapoda</taxon>
        <taxon>Insecta</taxon>
        <taxon>Pterygota</taxon>
        <taxon>Neoptera</taxon>
        <taxon>Endopterygota</taxon>
        <taxon>Coleoptera</taxon>
        <taxon>Polyphaga</taxon>
        <taxon>Cucujiformia</taxon>
        <taxon>Chrysomeloidea</taxon>
        <taxon>Cerambycidae</taxon>
        <taxon>Lamiinae</taxon>
        <taxon>Monochamini</taxon>
        <taxon>Molorchus</taxon>
    </lineage>
</organism>
<evidence type="ECO:0000313" key="1">
    <source>
        <dbReference type="EMBL" id="KAJ8982211.1"/>
    </source>
</evidence>
<proteinExistence type="predicted"/>
<accession>A0ABQ9JWK8</accession>
<dbReference type="EMBL" id="JAPWTJ010000139">
    <property type="protein sequence ID" value="KAJ8982211.1"/>
    <property type="molecule type" value="Genomic_DNA"/>
</dbReference>
<dbReference type="Proteomes" id="UP001162164">
    <property type="component" value="Unassembled WGS sequence"/>
</dbReference>
<sequence>FTYGLTVPLVLPRRSINFSLCAQVNYNMPYNVSNFVPNTIATRDNNFLDISRKNGEECLLRAICEIAETPLCMSKITRRYWKKSFTMFSRKYSSLYHAIPGTNTYVIQHNQKHKIYRPAAIS</sequence>
<keyword evidence="2" id="KW-1185">Reference proteome</keyword>
<dbReference type="InterPro" id="IPR006631">
    <property type="entry name" value="DM4_12"/>
</dbReference>
<feature type="non-terminal residue" evidence="1">
    <location>
        <position position="1"/>
    </location>
</feature>
<protein>
    <submittedName>
        <fullName evidence="1">Uncharacterized protein</fullName>
    </submittedName>
</protein>
<reference evidence="1" key="1">
    <citation type="journal article" date="2023" name="Insect Mol. Biol.">
        <title>Genome sequencing provides insights into the evolution of gene families encoding plant cell wall-degrading enzymes in longhorned beetles.</title>
        <authorList>
            <person name="Shin N.R."/>
            <person name="Okamura Y."/>
            <person name="Kirsch R."/>
            <person name="Pauchet Y."/>
        </authorList>
    </citation>
    <scope>NUCLEOTIDE SEQUENCE</scope>
    <source>
        <strain evidence="1">MMC_N1</strain>
    </source>
</reference>
<dbReference type="Pfam" id="PF07841">
    <property type="entry name" value="DM4_12"/>
    <property type="match status" value="1"/>
</dbReference>
<evidence type="ECO:0000313" key="2">
    <source>
        <dbReference type="Proteomes" id="UP001162164"/>
    </source>
</evidence>